<gene>
    <name evidence="3" type="ORF">SAMN05216553_101457</name>
</gene>
<feature type="compositionally biased region" description="Polar residues" evidence="1">
    <location>
        <begin position="16"/>
        <end position="40"/>
    </location>
</feature>
<dbReference type="EMBL" id="FNCC01000001">
    <property type="protein sequence ID" value="SDF40216.1"/>
    <property type="molecule type" value="Genomic_DNA"/>
</dbReference>
<name>A0A1G7KSY6_9PSEU</name>
<evidence type="ECO:0000256" key="1">
    <source>
        <dbReference type="SAM" id="MobiDB-lite"/>
    </source>
</evidence>
<dbReference type="RefSeq" id="WP_090044919.1">
    <property type="nucleotide sequence ID" value="NZ_FNCC01000001.1"/>
</dbReference>
<keyword evidence="4" id="KW-1185">Reference proteome</keyword>
<keyword evidence="2" id="KW-0812">Transmembrane</keyword>
<dbReference type="AlphaFoldDB" id="A0A1G7KSY6"/>
<organism evidence="3 4">
    <name type="scientific">Lentzea fradiae</name>
    <dbReference type="NCBI Taxonomy" id="200378"/>
    <lineage>
        <taxon>Bacteria</taxon>
        <taxon>Bacillati</taxon>
        <taxon>Actinomycetota</taxon>
        <taxon>Actinomycetes</taxon>
        <taxon>Pseudonocardiales</taxon>
        <taxon>Pseudonocardiaceae</taxon>
        <taxon>Lentzea</taxon>
    </lineage>
</organism>
<protein>
    <submittedName>
        <fullName evidence="3">Uncharacterized protein</fullName>
    </submittedName>
</protein>
<feature type="transmembrane region" description="Helical" evidence="2">
    <location>
        <begin position="57"/>
        <end position="82"/>
    </location>
</feature>
<evidence type="ECO:0000313" key="3">
    <source>
        <dbReference type="EMBL" id="SDF40216.1"/>
    </source>
</evidence>
<proteinExistence type="predicted"/>
<evidence type="ECO:0000256" key="2">
    <source>
        <dbReference type="SAM" id="Phobius"/>
    </source>
</evidence>
<accession>A0A1G7KSY6</accession>
<dbReference type="Proteomes" id="UP000199623">
    <property type="component" value="Unassembled WGS sequence"/>
</dbReference>
<feature type="region of interest" description="Disordered" evidence="1">
    <location>
        <begin position="1"/>
        <end position="42"/>
    </location>
</feature>
<keyword evidence="2" id="KW-0472">Membrane</keyword>
<reference evidence="4" key="1">
    <citation type="submission" date="2016-10" db="EMBL/GenBank/DDBJ databases">
        <authorList>
            <person name="Varghese N."/>
            <person name="Submissions S."/>
        </authorList>
    </citation>
    <scope>NUCLEOTIDE SEQUENCE [LARGE SCALE GENOMIC DNA]</scope>
    <source>
        <strain evidence="4">CGMCC 4.3506</strain>
    </source>
</reference>
<sequence>MSTLRHAPVVPHQARSPENGSPQVKSSMNTARPQARSPQANRPAVRYAVDLTGALGLAAGAVTGVFTLAFGGTVILLAGLCLHASSRRPG</sequence>
<evidence type="ECO:0000313" key="4">
    <source>
        <dbReference type="Proteomes" id="UP000199623"/>
    </source>
</evidence>
<dbReference type="STRING" id="200378.SAMN05216553_101457"/>
<keyword evidence="2" id="KW-1133">Transmembrane helix</keyword>